<dbReference type="InterPro" id="IPR012944">
    <property type="entry name" value="SusD_RagB_dom"/>
</dbReference>
<evidence type="ECO:0000259" key="5">
    <source>
        <dbReference type="Pfam" id="PF07980"/>
    </source>
</evidence>
<keyword evidence="4" id="KW-0998">Cell outer membrane</keyword>
<name>A0A5J4SGV4_9ZZZZ</name>
<evidence type="ECO:0008006" key="8">
    <source>
        <dbReference type="Google" id="ProtNLM"/>
    </source>
</evidence>
<dbReference type="SUPFAM" id="SSF48452">
    <property type="entry name" value="TPR-like"/>
    <property type="match status" value="1"/>
</dbReference>
<feature type="domain" description="SusD-like N-terminal" evidence="6">
    <location>
        <begin position="92"/>
        <end position="229"/>
    </location>
</feature>
<dbReference type="InterPro" id="IPR033985">
    <property type="entry name" value="SusD-like_N"/>
</dbReference>
<dbReference type="EMBL" id="SNRY01000173">
    <property type="protein sequence ID" value="KAA6345376.1"/>
    <property type="molecule type" value="Genomic_DNA"/>
</dbReference>
<accession>A0A5J4SGV4</accession>
<sequence>MKRYIILSMLVLAFGSCTDFLDVSTEKSPTEKTYLNTDAEVTAAMNAVYAGGIFTEDDACFGRGFFYEWAGGGDDMIFGRTRGDLFYHLCNFDYTGDDGNTVYDAWKAINGNIAKANWLIYNLLKKGELTPVQSHRLGEAYFFRAFCHFYIAYRYGRDDNGVPFDRYEDYDPYEYGIPVQRATVMDNYDLIIQDLEKAADLVSYFEEYAPEDQGRAHKAACWAYMVKVYAYWAQYDETKWDLIPPLVDKIETEGKRGLLDNFADVFTIANNWSKEYIWSIVSSVETNRGCRLPGVTLENHAWGLVNGWGFFKPTLGLYEEYKKEDTRLKATIWEYGDEIVMYGLKMRFFSTSDLESGFQLAKYMDGYKYGEVVNGAGVGGPKEVVTDLNVPIVRFAEMVLYKAEALIVRGKIAEGTAALNRISSRAGLGDLYTNATMDDLKHERRCELAGELSDRFMDLKRWKEWTILDAPKYGRHYEERGDPDSDWSPIVIWPARHFEPEYDIVMPYHPDEVVRANGKLKQNPIGR</sequence>
<comment type="subcellular location">
    <subcellularLocation>
        <location evidence="1">Cell outer membrane</location>
    </subcellularLocation>
</comment>
<dbReference type="GO" id="GO:0009279">
    <property type="term" value="C:cell outer membrane"/>
    <property type="evidence" value="ECO:0007669"/>
    <property type="project" value="UniProtKB-SubCell"/>
</dbReference>
<dbReference type="InterPro" id="IPR011990">
    <property type="entry name" value="TPR-like_helical_dom_sf"/>
</dbReference>
<evidence type="ECO:0000256" key="2">
    <source>
        <dbReference type="ARBA" id="ARBA00022729"/>
    </source>
</evidence>
<keyword evidence="3" id="KW-0472">Membrane</keyword>
<dbReference type="AlphaFoldDB" id="A0A5J4SGV4"/>
<evidence type="ECO:0000313" key="7">
    <source>
        <dbReference type="EMBL" id="KAA6345376.1"/>
    </source>
</evidence>
<gene>
    <name evidence="7" type="ORF">EZS27_007055</name>
</gene>
<reference evidence="7" key="1">
    <citation type="submission" date="2019-03" db="EMBL/GenBank/DDBJ databases">
        <title>Single cell metagenomics reveals metabolic interactions within the superorganism composed of flagellate Streblomastix strix and complex community of Bacteroidetes bacteria on its surface.</title>
        <authorList>
            <person name="Treitli S.C."/>
            <person name="Kolisko M."/>
            <person name="Husnik F."/>
            <person name="Keeling P."/>
            <person name="Hampl V."/>
        </authorList>
    </citation>
    <scope>NUCLEOTIDE SEQUENCE</scope>
    <source>
        <strain evidence="7">STM</strain>
    </source>
</reference>
<dbReference type="PROSITE" id="PS51257">
    <property type="entry name" value="PROKAR_LIPOPROTEIN"/>
    <property type="match status" value="1"/>
</dbReference>
<dbReference type="Gene3D" id="1.25.40.390">
    <property type="match status" value="1"/>
</dbReference>
<evidence type="ECO:0000256" key="1">
    <source>
        <dbReference type="ARBA" id="ARBA00004442"/>
    </source>
</evidence>
<evidence type="ECO:0000256" key="4">
    <source>
        <dbReference type="ARBA" id="ARBA00023237"/>
    </source>
</evidence>
<feature type="domain" description="RagB/SusD" evidence="5">
    <location>
        <begin position="312"/>
        <end position="524"/>
    </location>
</feature>
<evidence type="ECO:0000256" key="3">
    <source>
        <dbReference type="ARBA" id="ARBA00023136"/>
    </source>
</evidence>
<comment type="caution">
    <text evidence="7">The sequence shown here is derived from an EMBL/GenBank/DDBJ whole genome shotgun (WGS) entry which is preliminary data.</text>
</comment>
<dbReference type="Pfam" id="PF07980">
    <property type="entry name" value="SusD_RagB"/>
    <property type="match status" value="1"/>
</dbReference>
<dbReference type="Pfam" id="PF14322">
    <property type="entry name" value="SusD-like_3"/>
    <property type="match status" value="1"/>
</dbReference>
<keyword evidence="2" id="KW-0732">Signal</keyword>
<evidence type="ECO:0000259" key="6">
    <source>
        <dbReference type="Pfam" id="PF14322"/>
    </source>
</evidence>
<protein>
    <recommendedName>
        <fullName evidence="8">RagB/SusD family nutrient uptake outer membrane protein</fullName>
    </recommendedName>
</protein>
<organism evidence="7">
    <name type="scientific">termite gut metagenome</name>
    <dbReference type="NCBI Taxonomy" id="433724"/>
    <lineage>
        <taxon>unclassified sequences</taxon>
        <taxon>metagenomes</taxon>
        <taxon>organismal metagenomes</taxon>
    </lineage>
</organism>
<proteinExistence type="predicted"/>